<dbReference type="SUPFAM" id="SSF89372">
    <property type="entry name" value="Fucose-specific lectin"/>
    <property type="match status" value="1"/>
</dbReference>
<keyword evidence="1" id="KW-0732">Signal</keyword>
<protein>
    <submittedName>
        <fullName evidence="3">Repeat uncharacterized protein DUF346</fullName>
    </submittedName>
</protein>
<dbReference type="PROSITE" id="PS51318">
    <property type="entry name" value="TAT"/>
    <property type="match status" value="1"/>
</dbReference>
<name>A0A562UQF6_9ACTN</name>
<reference evidence="3 4" key="1">
    <citation type="journal article" date="2013" name="Stand. Genomic Sci.">
        <title>Genomic Encyclopedia of Type Strains, Phase I: The one thousand microbial genomes (KMG-I) project.</title>
        <authorList>
            <person name="Kyrpides N.C."/>
            <person name="Woyke T."/>
            <person name="Eisen J.A."/>
            <person name="Garrity G."/>
            <person name="Lilburn T.G."/>
            <person name="Beck B.J."/>
            <person name="Whitman W.B."/>
            <person name="Hugenholtz P."/>
            <person name="Klenk H.P."/>
        </authorList>
    </citation>
    <scope>NUCLEOTIDE SEQUENCE [LARGE SCALE GENOMIC DNA]</scope>
    <source>
        <strain evidence="3 4">DSM 45044</strain>
    </source>
</reference>
<feature type="chain" id="PRO_5039722659" evidence="1">
    <location>
        <begin position="33"/>
        <end position="502"/>
    </location>
</feature>
<gene>
    <name evidence="3" type="ORF">LX16_4604</name>
</gene>
<evidence type="ECO:0000256" key="1">
    <source>
        <dbReference type="SAM" id="SignalP"/>
    </source>
</evidence>
<dbReference type="InterPro" id="IPR006311">
    <property type="entry name" value="TAT_signal"/>
</dbReference>
<dbReference type="InterPro" id="IPR007132">
    <property type="entry name" value="DUF346"/>
</dbReference>
<accession>A0A562UQF6</accession>
<proteinExistence type="predicted"/>
<comment type="caution">
    <text evidence="3">The sequence shown here is derived from an EMBL/GenBank/DDBJ whole genome shotgun (WGS) entry which is preliminary data.</text>
</comment>
<feature type="domain" description="PLL-like beta propeller" evidence="2">
    <location>
        <begin position="207"/>
        <end position="393"/>
    </location>
</feature>
<dbReference type="AlphaFoldDB" id="A0A562UQF6"/>
<evidence type="ECO:0000259" key="2">
    <source>
        <dbReference type="Pfam" id="PF26607"/>
    </source>
</evidence>
<dbReference type="EMBL" id="VLLL01000009">
    <property type="protein sequence ID" value="TWJ07824.1"/>
    <property type="molecule type" value="Genomic_DNA"/>
</dbReference>
<dbReference type="RefSeq" id="WP_211354711.1">
    <property type="nucleotide sequence ID" value="NZ_VLLL01000009.1"/>
</dbReference>
<dbReference type="Proteomes" id="UP000321617">
    <property type="component" value="Unassembled WGS sequence"/>
</dbReference>
<dbReference type="InterPro" id="IPR058502">
    <property type="entry name" value="PLL-like_beta-prop"/>
</dbReference>
<evidence type="ECO:0000313" key="4">
    <source>
        <dbReference type="Proteomes" id="UP000321617"/>
    </source>
</evidence>
<dbReference type="Pfam" id="PF26607">
    <property type="entry name" value="DUF8189"/>
    <property type="match status" value="1"/>
</dbReference>
<sequence>MRIHSARSGRRRLLSAAVGLAASVALVAPAAAAPFHAPSDDVAIQACDYIPPGHDPAVIRVVYQVGLDHHVNDKVMLAGFEAGWVESHMNNLPCGDKDSLGVFQQRPSQGWGTPEQILDVHYASTQFFVRAVDCDRRYPHYSAGQVAQCVQRSGFPERYDQVEAKARALLAEAQASVSPRTSGQAYLFGGSQRFAGVDVSGSLMNFSWSAGTGVVRADWGGGAVTGVPVGYVHDGLQHVFARGSDDTLRHWYQSGTHPPGLDSWNTTGLVRSDPAGFAYGTQQHVFFRNPQNRLEHRFYDTTTGQVHGGVWSDHTFTGNPYAFVHRDQQHVFARTAEGALLHWYWWPGIAPAVDDWGITTGIASDITGFSYHGTQHHIFYRDTDGHLQHRYYDDASGTLNGGTWPGGTFEGDPHALVHRDQQHVFARNTDGDLVHWYWWPGINPAVDDWGAQNTVTGDPVGLSTPGQHHVFYRTTNGTLAHHWIDDGHHTPHHDNWGGNITP</sequence>
<evidence type="ECO:0000313" key="3">
    <source>
        <dbReference type="EMBL" id="TWJ07824.1"/>
    </source>
</evidence>
<organism evidence="3 4">
    <name type="scientific">Stackebrandtia albiflava</name>
    <dbReference type="NCBI Taxonomy" id="406432"/>
    <lineage>
        <taxon>Bacteria</taxon>
        <taxon>Bacillati</taxon>
        <taxon>Actinomycetota</taxon>
        <taxon>Actinomycetes</taxon>
        <taxon>Glycomycetales</taxon>
        <taxon>Glycomycetaceae</taxon>
        <taxon>Stackebrandtia</taxon>
    </lineage>
</organism>
<dbReference type="Pfam" id="PF03984">
    <property type="entry name" value="DUF346"/>
    <property type="match status" value="2"/>
</dbReference>
<keyword evidence="4" id="KW-1185">Reference proteome</keyword>
<feature type="signal peptide" evidence="1">
    <location>
        <begin position="1"/>
        <end position="32"/>
    </location>
</feature>
<dbReference type="Gene3D" id="2.120.10.70">
    <property type="entry name" value="Fucose-specific lectin"/>
    <property type="match status" value="2"/>
</dbReference>